<dbReference type="InParanoid" id="A0A2K3DHI0"/>
<evidence type="ECO:0000256" key="5">
    <source>
        <dbReference type="ARBA" id="ARBA00023136"/>
    </source>
</evidence>
<protein>
    <submittedName>
        <fullName evidence="8">Uncharacterized protein</fullName>
    </submittedName>
</protein>
<feature type="compositionally biased region" description="Gly residues" evidence="7">
    <location>
        <begin position="833"/>
        <end position="860"/>
    </location>
</feature>
<accession>A0A2K3DHI0</accession>
<feature type="compositionally biased region" description="Low complexity" evidence="7">
    <location>
        <begin position="308"/>
        <end position="317"/>
    </location>
</feature>
<feature type="repeat" description="TPR" evidence="6">
    <location>
        <begin position="675"/>
        <end position="708"/>
    </location>
</feature>
<keyword evidence="5" id="KW-0472">Membrane</keyword>
<evidence type="ECO:0000256" key="6">
    <source>
        <dbReference type="PROSITE-ProRule" id="PRU00339"/>
    </source>
</evidence>
<sequence>MRRTLASLFGSSLGSASHPAAVGSSCKGATAAWLQLATDALTAAPAAPAFAPSTAGAGTSGSTIGAIQSNSSSHSGLSSSCGCSGSSRSGNSGSGNNGWDHGAGAFGQPPLGEDAPHLHATASFSFHEDSRSSSSSGSAHTSNAPHSPASLSPLTLSGPVLGVGAAAGVAAAAAASSLWLGTASLPVSALSASSTAASTSSLASLSSLSTASSLTSLSSLSAASLAACSPGEPSLAMSAVQQLAGAYEAVHGGCGLPWAAAIPAVTLALRLALLPLSMRQARIIRSNYSLYKEALALTDAQEAEAEAARQLAAGEQGRQQRHEAWQQGQQGQGGAAGAGGAASLVASTSQGAGAEAVAKREADLRARLLRSQAVLANFHLLRAKVGAPHPGWLVLNPLVQVPVFVAVSTTLGIMARLPWPGLESEGMLWFPDLTLPAMVFPATGLIGASGFADASSPAFAAATAAAAAASDAATAAGAAAAAAATATAGGGFPGVGATADLVAAATAANEVLLPMGATGLALPLVVYAMTMTSLRLGFGAAGVAAAQSPDIRGTALGAFLRSLPPLLYLLTTANLYLKFQMAHGVLLHWAASAGFTLGLQTALRNPTLRTWLKLNPGQQGGAAAPAAAATATASGGGAAAATATDGGSSSVGGKGSRFADLPSELVARVAETSDPNVLVIMGAQLSARQHYPGALHCFRKAVLLNPSHVRAHYSMGQVHSLTGSWPDAEQCYRAAAALSPPDGPERGQALYCVATALHSQGKLLEAADAYAAADALWRGQAVVAFGRANALAAAGRAAEALAAVEEAQARDAGTPGRPFAAVLTRLREQLAGAVGGSGSGSGSGGGEGQGDDGSGGPKSG</sequence>
<keyword evidence="4" id="KW-1133">Transmembrane helix</keyword>
<feature type="region of interest" description="Disordered" evidence="7">
    <location>
        <begin position="308"/>
        <end position="339"/>
    </location>
</feature>
<dbReference type="PROSITE" id="PS50005">
    <property type="entry name" value="TPR"/>
    <property type="match status" value="2"/>
</dbReference>
<dbReference type="KEGG" id="cre:CHLRE_08g373583v5"/>
<dbReference type="STRING" id="3055.A0A2K3DHI0"/>
<dbReference type="AlphaFoldDB" id="A0A2K3DHI0"/>
<comment type="similarity">
    <text evidence="2">Belongs to the OXA1/ALB3/YidC (TC 2.A.9.2) family.</text>
</comment>
<dbReference type="InterPro" id="IPR019734">
    <property type="entry name" value="TPR_rpt"/>
</dbReference>
<dbReference type="Proteomes" id="UP000006906">
    <property type="component" value="Chromosome 8"/>
</dbReference>
<evidence type="ECO:0000313" key="9">
    <source>
        <dbReference type="Proteomes" id="UP000006906"/>
    </source>
</evidence>
<feature type="compositionally biased region" description="Low complexity" evidence="7">
    <location>
        <begin position="132"/>
        <end position="142"/>
    </location>
</feature>
<dbReference type="GO" id="GO:0005743">
    <property type="term" value="C:mitochondrial inner membrane"/>
    <property type="evidence" value="ECO:0000318"/>
    <property type="project" value="GO_Central"/>
</dbReference>
<dbReference type="Gramene" id="PNW79998">
    <property type="protein sequence ID" value="PNW79998"/>
    <property type="gene ID" value="CHLRE_08g373583v5"/>
</dbReference>
<dbReference type="GO" id="GO:0032977">
    <property type="term" value="F:membrane insertase activity"/>
    <property type="evidence" value="ECO:0000318"/>
    <property type="project" value="GO_Central"/>
</dbReference>
<feature type="compositionally biased region" description="Low complexity" evidence="7">
    <location>
        <begin position="54"/>
        <end position="91"/>
    </location>
</feature>
<dbReference type="InterPro" id="IPR001708">
    <property type="entry name" value="YidC/ALB3/OXA1/COX18"/>
</dbReference>
<keyword evidence="3" id="KW-0812">Transmembrane</keyword>
<evidence type="ECO:0000313" key="8">
    <source>
        <dbReference type="EMBL" id="PNW79998.1"/>
    </source>
</evidence>
<dbReference type="InterPro" id="IPR011990">
    <property type="entry name" value="TPR-like_helical_dom_sf"/>
</dbReference>
<dbReference type="SUPFAM" id="SSF48452">
    <property type="entry name" value="TPR-like"/>
    <property type="match status" value="1"/>
</dbReference>
<gene>
    <name evidence="8" type="ORF">CHLRE_08g373583v5</name>
</gene>
<feature type="region of interest" description="Disordered" evidence="7">
    <location>
        <begin position="54"/>
        <end position="150"/>
    </location>
</feature>
<evidence type="ECO:0000256" key="1">
    <source>
        <dbReference type="ARBA" id="ARBA00004141"/>
    </source>
</evidence>
<feature type="region of interest" description="Disordered" evidence="7">
    <location>
        <begin position="832"/>
        <end position="860"/>
    </location>
</feature>
<name>A0A2K3DHI0_CHLRE</name>
<dbReference type="PROSITE" id="PS51257">
    <property type="entry name" value="PROKAR_LIPOPROTEIN"/>
    <property type="match status" value="1"/>
</dbReference>
<feature type="compositionally biased region" description="Gly residues" evidence="7">
    <location>
        <begin position="330"/>
        <end position="339"/>
    </location>
</feature>
<dbReference type="GO" id="GO:0032979">
    <property type="term" value="P:protein insertion into mitochondrial inner membrane from matrix"/>
    <property type="evidence" value="ECO:0000318"/>
    <property type="project" value="GO_Central"/>
</dbReference>
<evidence type="ECO:0000256" key="2">
    <source>
        <dbReference type="ARBA" id="ARBA00010583"/>
    </source>
</evidence>
<organism evidence="8 9">
    <name type="scientific">Chlamydomonas reinhardtii</name>
    <name type="common">Chlamydomonas smithii</name>
    <dbReference type="NCBI Taxonomy" id="3055"/>
    <lineage>
        <taxon>Eukaryota</taxon>
        <taxon>Viridiplantae</taxon>
        <taxon>Chlorophyta</taxon>
        <taxon>core chlorophytes</taxon>
        <taxon>Chlorophyceae</taxon>
        <taxon>CS clade</taxon>
        <taxon>Chlamydomonadales</taxon>
        <taxon>Chlamydomonadaceae</taxon>
        <taxon>Chlamydomonas</taxon>
    </lineage>
</organism>
<evidence type="ECO:0000256" key="3">
    <source>
        <dbReference type="ARBA" id="ARBA00022692"/>
    </source>
</evidence>
<dbReference type="Gene3D" id="1.25.40.10">
    <property type="entry name" value="Tetratricopeptide repeat domain"/>
    <property type="match status" value="1"/>
</dbReference>
<evidence type="ECO:0000256" key="4">
    <source>
        <dbReference type="ARBA" id="ARBA00022989"/>
    </source>
</evidence>
<dbReference type="OrthoDB" id="2148490at2759"/>
<keyword evidence="6" id="KW-0802">TPR repeat</keyword>
<comment type="subcellular location">
    <subcellularLocation>
        <location evidence="1">Membrane</location>
        <topology evidence="1">Multi-pass membrane protein</topology>
    </subcellularLocation>
</comment>
<dbReference type="PANTHER" id="PTHR12428">
    <property type="entry name" value="OXA1"/>
    <property type="match status" value="1"/>
</dbReference>
<dbReference type="Pfam" id="PF13432">
    <property type="entry name" value="TPR_16"/>
    <property type="match status" value="1"/>
</dbReference>
<dbReference type="ExpressionAtlas" id="A0A2K3DHI0">
    <property type="expression patterns" value="differential"/>
</dbReference>
<keyword evidence="9" id="KW-1185">Reference proteome</keyword>
<dbReference type="SMART" id="SM00028">
    <property type="entry name" value="TPR"/>
    <property type="match status" value="4"/>
</dbReference>
<dbReference type="PANTHER" id="PTHR12428:SF65">
    <property type="entry name" value="CYTOCHROME C OXIDASE ASSEMBLY PROTEIN COX18, MITOCHONDRIAL"/>
    <property type="match status" value="1"/>
</dbReference>
<feature type="repeat" description="TPR" evidence="6">
    <location>
        <begin position="709"/>
        <end position="742"/>
    </location>
</feature>
<proteinExistence type="inferred from homology"/>
<dbReference type="RefSeq" id="XP_042922122.1">
    <property type="nucleotide sequence ID" value="XM_043065120.1"/>
</dbReference>
<dbReference type="GeneID" id="5719976"/>
<reference evidence="8 9" key="1">
    <citation type="journal article" date="2007" name="Science">
        <title>The Chlamydomonas genome reveals the evolution of key animal and plant functions.</title>
        <authorList>
            <person name="Merchant S.S."/>
            <person name="Prochnik S.E."/>
            <person name="Vallon O."/>
            <person name="Harris E.H."/>
            <person name="Karpowicz S.J."/>
            <person name="Witman G.B."/>
            <person name="Terry A."/>
            <person name="Salamov A."/>
            <person name="Fritz-Laylin L.K."/>
            <person name="Marechal-Drouard L."/>
            <person name="Marshall W.F."/>
            <person name="Qu L.H."/>
            <person name="Nelson D.R."/>
            <person name="Sanderfoot A.A."/>
            <person name="Spalding M.H."/>
            <person name="Kapitonov V.V."/>
            <person name="Ren Q."/>
            <person name="Ferris P."/>
            <person name="Lindquist E."/>
            <person name="Shapiro H."/>
            <person name="Lucas S.M."/>
            <person name="Grimwood J."/>
            <person name="Schmutz J."/>
            <person name="Cardol P."/>
            <person name="Cerutti H."/>
            <person name="Chanfreau G."/>
            <person name="Chen C.L."/>
            <person name="Cognat V."/>
            <person name="Croft M.T."/>
            <person name="Dent R."/>
            <person name="Dutcher S."/>
            <person name="Fernandez E."/>
            <person name="Fukuzawa H."/>
            <person name="Gonzalez-Ballester D."/>
            <person name="Gonzalez-Halphen D."/>
            <person name="Hallmann A."/>
            <person name="Hanikenne M."/>
            <person name="Hippler M."/>
            <person name="Inwood W."/>
            <person name="Jabbari K."/>
            <person name="Kalanon M."/>
            <person name="Kuras R."/>
            <person name="Lefebvre P.A."/>
            <person name="Lemaire S.D."/>
            <person name="Lobanov A.V."/>
            <person name="Lohr M."/>
            <person name="Manuell A."/>
            <person name="Meier I."/>
            <person name="Mets L."/>
            <person name="Mittag M."/>
            <person name="Mittelmeier T."/>
            <person name="Moroney J.V."/>
            <person name="Moseley J."/>
            <person name="Napoli C."/>
            <person name="Nedelcu A.M."/>
            <person name="Niyogi K."/>
            <person name="Novoselov S.V."/>
            <person name="Paulsen I.T."/>
            <person name="Pazour G."/>
            <person name="Purton S."/>
            <person name="Ral J.P."/>
            <person name="Riano-Pachon D.M."/>
            <person name="Riekhof W."/>
            <person name="Rymarquis L."/>
            <person name="Schroda M."/>
            <person name="Stern D."/>
            <person name="Umen J."/>
            <person name="Willows R."/>
            <person name="Wilson N."/>
            <person name="Zimmer S.L."/>
            <person name="Allmer J."/>
            <person name="Balk J."/>
            <person name="Bisova K."/>
            <person name="Chen C.J."/>
            <person name="Elias M."/>
            <person name="Gendler K."/>
            <person name="Hauser C."/>
            <person name="Lamb M.R."/>
            <person name="Ledford H."/>
            <person name="Long J.C."/>
            <person name="Minagawa J."/>
            <person name="Page M.D."/>
            <person name="Pan J."/>
            <person name="Pootakham W."/>
            <person name="Roje S."/>
            <person name="Rose A."/>
            <person name="Stahlberg E."/>
            <person name="Terauchi A.M."/>
            <person name="Yang P."/>
            <person name="Ball S."/>
            <person name="Bowler C."/>
            <person name="Dieckmann C.L."/>
            <person name="Gladyshev V.N."/>
            <person name="Green P."/>
            <person name="Jorgensen R."/>
            <person name="Mayfield S."/>
            <person name="Mueller-Roeber B."/>
            <person name="Rajamani S."/>
            <person name="Sayre R.T."/>
            <person name="Brokstein P."/>
            <person name="Dubchak I."/>
            <person name="Goodstein D."/>
            <person name="Hornick L."/>
            <person name="Huang Y.W."/>
            <person name="Jhaveri J."/>
            <person name="Luo Y."/>
            <person name="Martinez D."/>
            <person name="Ngau W.C."/>
            <person name="Otillar B."/>
            <person name="Poliakov A."/>
            <person name="Porter A."/>
            <person name="Szajkowski L."/>
            <person name="Werner G."/>
            <person name="Zhou K."/>
            <person name="Grigoriev I.V."/>
            <person name="Rokhsar D.S."/>
            <person name="Grossman A.R."/>
        </authorList>
    </citation>
    <scope>NUCLEOTIDE SEQUENCE [LARGE SCALE GENOMIC DNA]</scope>
    <source>
        <strain evidence="9">CC-503</strain>
    </source>
</reference>
<evidence type="ECO:0000256" key="7">
    <source>
        <dbReference type="SAM" id="MobiDB-lite"/>
    </source>
</evidence>
<dbReference type="EMBL" id="CM008969">
    <property type="protein sequence ID" value="PNW79998.1"/>
    <property type="molecule type" value="Genomic_DNA"/>
</dbReference>